<evidence type="ECO:0000256" key="2">
    <source>
        <dbReference type="ARBA" id="ARBA00022801"/>
    </source>
</evidence>
<name>A0A8B6GI60_MYTGA</name>
<feature type="compositionally biased region" description="Polar residues" evidence="4">
    <location>
        <begin position="122"/>
        <end position="146"/>
    </location>
</feature>
<comment type="caution">
    <text evidence="6">The sequence shown here is derived from an EMBL/GenBank/DDBJ whole genome shotgun (WGS) entry which is preliminary data.</text>
</comment>
<dbReference type="PANTHER" id="PTHR40141">
    <property type="entry name" value="3',5'-CYCLIC-AMP PHOSPHODIESTERASE-RELATED"/>
    <property type="match status" value="1"/>
</dbReference>
<accession>A0A8B6GI60</accession>
<evidence type="ECO:0000256" key="1">
    <source>
        <dbReference type="ARBA" id="ARBA00012276"/>
    </source>
</evidence>
<proteinExistence type="predicted"/>
<evidence type="ECO:0000256" key="3">
    <source>
        <dbReference type="ARBA" id="ARBA00023149"/>
    </source>
</evidence>
<dbReference type="Proteomes" id="UP000596742">
    <property type="component" value="Unassembled WGS sequence"/>
</dbReference>
<feature type="region of interest" description="Disordered" evidence="4">
    <location>
        <begin position="118"/>
        <end position="151"/>
    </location>
</feature>
<keyword evidence="3" id="KW-0114">cAMP</keyword>
<dbReference type="EMBL" id="UYJE01008502">
    <property type="protein sequence ID" value="VDI64424.1"/>
    <property type="molecule type" value="Genomic_DNA"/>
</dbReference>
<dbReference type="InterPro" id="IPR040844">
    <property type="entry name" value="PDE4_UCR"/>
</dbReference>
<feature type="region of interest" description="Disordered" evidence="4">
    <location>
        <begin position="59"/>
        <end position="99"/>
    </location>
</feature>
<feature type="compositionally biased region" description="Polar residues" evidence="4">
    <location>
        <begin position="88"/>
        <end position="99"/>
    </location>
</feature>
<dbReference type="EC" id="3.1.4.53" evidence="1"/>
<dbReference type="PANTHER" id="PTHR40141:SF2">
    <property type="entry name" value="3',5'-CYCLIC-AMP PHOSPHODIESTERASE"/>
    <property type="match status" value="1"/>
</dbReference>
<reference evidence="6" key="1">
    <citation type="submission" date="2018-11" db="EMBL/GenBank/DDBJ databases">
        <authorList>
            <person name="Alioto T."/>
            <person name="Alioto T."/>
        </authorList>
    </citation>
    <scope>NUCLEOTIDE SEQUENCE</scope>
</reference>
<sequence>MCEMTEARMDVSENEGVELDDVFSMDSDRSRSVIEQLVKEKFQTPDKFLFKRSSSWMNRPKSVKRHEKIKAASFDVENGTGPGRPTLEGSSPSSSRLVLQNLPQRRESFLYRSDSDYDLSPKSVSRHSSMQSEMSPPTPTSNSTKGPQHADDLIVTPFAQILASLRSVRNNYISLTNVQAPRER</sequence>
<dbReference type="OrthoDB" id="6111453at2759"/>
<organism evidence="6 7">
    <name type="scientific">Mytilus galloprovincialis</name>
    <name type="common">Mediterranean mussel</name>
    <dbReference type="NCBI Taxonomy" id="29158"/>
    <lineage>
        <taxon>Eukaryota</taxon>
        <taxon>Metazoa</taxon>
        <taxon>Spiralia</taxon>
        <taxon>Lophotrochozoa</taxon>
        <taxon>Mollusca</taxon>
        <taxon>Bivalvia</taxon>
        <taxon>Autobranchia</taxon>
        <taxon>Pteriomorphia</taxon>
        <taxon>Mytilida</taxon>
        <taxon>Mytiloidea</taxon>
        <taxon>Mytilidae</taxon>
        <taxon>Mytilinae</taxon>
        <taxon>Mytilus</taxon>
    </lineage>
</organism>
<evidence type="ECO:0000259" key="5">
    <source>
        <dbReference type="Pfam" id="PF18100"/>
    </source>
</evidence>
<dbReference type="GO" id="GO:0004115">
    <property type="term" value="F:3',5'-cyclic-AMP phosphodiesterase activity"/>
    <property type="evidence" value="ECO:0007669"/>
    <property type="project" value="UniProtKB-EC"/>
</dbReference>
<dbReference type="AlphaFoldDB" id="A0A8B6GI60"/>
<keyword evidence="2" id="KW-0378">Hydrolase</keyword>
<keyword evidence="7" id="KW-1185">Reference proteome</keyword>
<gene>
    <name evidence="6" type="ORF">MGAL_10B091214</name>
</gene>
<evidence type="ECO:0000256" key="4">
    <source>
        <dbReference type="SAM" id="MobiDB-lite"/>
    </source>
</evidence>
<protein>
    <recommendedName>
        <fullName evidence="1">3',5'-cyclic-AMP phosphodiesterase</fullName>
        <ecNumber evidence="1">3.1.4.53</ecNumber>
    </recommendedName>
</protein>
<evidence type="ECO:0000313" key="7">
    <source>
        <dbReference type="Proteomes" id="UP000596742"/>
    </source>
</evidence>
<evidence type="ECO:0000313" key="6">
    <source>
        <dbReference type="EMBL" id="VDI64424.1"/>
    </source>
</evidence>
<dbReference type="Pfam" id="PF18100">
    <property type="entry name" value="PDE4_UCR"/>
    <property type="match status" value="1"/>
</dbReference>
<feature type="domain" description="Phosphodiesterase 4 upstream conserved regions (UCR)" evidence="5">
    <location>
        <begin position="155"/>
        <end position="181"/>
    </location>
</feature>